<dbReference type="EMBL" id="JAPEIS010000003">
    <property type="protein sequence ID" value="KAJ8067852.1"/>
    <property type="molecule type" value="Genomic_DNA"/>
</dbReference>
<keyword evidence="2" id="KW-1185">Reference proteome</keyword>
<protein>
    <submittedName>
        <fullName evidence="1">Uncharacterized protein</fullName>
    </submittedName>
</protein>
<organism evidence="1 2">
    <name type="scientific">Sclerotinia nivalis</name>
    <dbReference type="NCBI Taxonomy" id="352851"/>
    <lineage>
        <taxon>Eukaryota</taxon>
        <taxon>Fungi</taxon>
        <taxon>Dikarya</taxon>
        <taxon>Ascomycota</taxon>
        <taxon>Pezizomycotina</taxon>
        <taxon>Leotiomycetes</taxon>
        <taxon>Helotiales</taxon>
        <taxon>Sclerotiniaceae</taxon>
        <taxon>Sclerotinia</taxon>
    </lineage>
</organism>
<comment type="caution">
    <text evidence="1">The sequence shown here is derived from an EMBL/GenBank/DDBJ whole genome shotgun (WGS) entry which is preliminary data.</text>
</comment>
<name>A0A9X0ARX7_9HELO</name>
<evidence type="ECO:0000313" key="2">
    <source>
        <dbReference type="Proteomes" id="UP001152300"/>
    </source>
</evidence>
<dbReference type="Proteomes" id="UP001152300">
    <property type="component" value="Unassembled WGS sequence"/>
</dbReference>
<proteinExistence type="predicted"/>
<reference evidence="1" key="1">
    <citation type="submission" date="2022-11" db="EMBL/GenBank/DDBJ databases">
        <title>Genome Resource of Sclerotinia nivalis Strain SnTB1, a Plant Pathogen Isolated from American Ginseng.</title>
        <authorList>
            <person name="Fan S."/>
        </authorList>
    </citation>
    <scope>NUCLEOTIDE SEQUENCE</scope>
    <source>
        <strain evidence="1">SnTB1</strain>
    </source>
</reference>
<gene>
    <name evidence="1" type="ORF">OCU04_003443</name>
</gene>
<accession>A0A9X0ARX7</accession>
<sequence length="85" mass="9446">MCLTSFEVNWNPLLGFDPALLESLVAADWNIHLVATRDYLHTTVSRVGWVNCNSNRQVLKVTKSSISSTIDVGCKSTRTSKLVVH</sequence>
<dbReference type="AlphaFoldDB" id="A0A9X0ARX7"/>
<evidence type="ECO:0000313" key="1">
    <source>
        <dbReference type="EMBL" id="KAJ8067852.1"/>
    </source>
</evidence>